<dbReference type="RefSeq" id="WP_193444970.1">
    <property type="nucleotide sequence ID" value="NZ_BSOQ01000045.1"/>
</dbReference>
<gene>
    <name evidence="2" type="ORF">U5G49_001739</name>
</gene>
<evidence type="ECO:0000313" key="3">
    <source>
        <dbReference type="Proteomes" id="UP001322785"/>
    </source>
</evidence>
<feature type="coiled-coil region" evidence="1">
    <location>
        <begin position="10"/>
        <end position="37"/>
    </location>
</feature>
<protein>
    <submittedName>
        <fullName evidence="2">Uncharacterized protein</fullName>
    </submittedName>
</protein>
<organism evidence="2 3">
    <name type="scientific">Rhizobium indigoferae</name>
    <dbReference type="NCBI Taxonomy" id="158891"/>
    <lineage>
        <taxon>Bacteria</taxon>
        <taxon>Pseudomonadati</taxon>
        <taxon>Pseudomonadota</taxon>
        <taxon>Alphaproteobacteria</taxon>
        <taxon>Hyphomicrobiales</taxon>
        <taxon>Rhizobiaceae</taxon>
        <taxon>Rhizobium/Agrobacterium group</taxon>
        <taxon>Rhizobium</taxon>
    </lineage>
</organism>
<dbReference type="EMBL" id="CP140635">
    <property type="protein sequence ID" value="WQN36650.1"/>
    <property type="molecule type" value="Genomic_DNA"/>
</dbReference>
<keyword evidence="1" id="KW-0175">Coiled coil</keyword>
<proteinExistence type="predicted"/>
<sequence length="61" mass="7273">MSLSSWLSRKPKIDHQIKQIEEEKRELQAELAQASVTFERRRHRVQQIAEQALKSMREGQQ</sequence>
<keyword evidence="3" id="KW-1185">Reference proteome</keyword>
<name>A0ABZ0ZAR9_9HYPH</name>
<accession>A0ABZ0ZAR9</accession>
<dbReference type="Proteomes" id="UP001322785">
    <property type="component" value="Chromosome"/>
</dbReference>
<evidence type="ECO:0000256" key="1">
    <source>
        <dbReference type="SAM" id="Coils"/>
    </source>
</evidence>
<reference evidence="2 3" key="1">
    <citation type="submission" date="2023-12" db="EMBL/GenBank/DDBJ databases">
        <authorList>
            <person name="Menendez E."/>
            <person name="Kaur S."/>
            <person name="Flores-Felix J.D."/>
            <person name="diCenzo G.C."/>
            <person name="Peix A."/>
            <person name="Velazquez E."/>
        </authorList>
    </citation>
    <scope>NUCLEOTIDE SEQUENCE [LARGE SCALE GENOMIC DNA]</scope>
    <source>
        <strain evidence="2 3">CIP 108029</strain>
    </source>
</reference>
<evidence type="ECO:0000313" key="2">
    <source>
        <dbReference type="EMBL" id="WQN36650.1"/>
    </source>
</evidence>